<accession>A0A1V4TAD3</accession>
<dbReference type="PANTHER" id="PTHR18964">
    <property type="entry name" value="ROK (REPRESSOR, ORF, KINASE) FAMILY"/>
    <property type="match status" value="1"/>
</dbReference>
<proteinExistence type="predicted"/>
<keyword evidence="3" id="KW-1185">Reference proteome</keyword>
<evidence type="ECO:0000256" key="1">
    <source>
        <dbReference type="ARBA" id="ARBA00023277"/>
    </source>
</evidence>
<sequence>MNQSKYYLGLDLGGTKIEAVVLNRSGKRFFCQRLPTPQGDYLATLAAIDALVQEADRQFGIFSAIGIGTPGAISTLTNRMKNCNSTCLNDQPLLQDLESRLNRKVFLANDADCFALSEAVDGAGQGAQSVFGVILGTGVGGGLVLNGRLLQGVNRIAGEWGHNLMPEIVRAGWPDRACYCGRLNCVETFLSGAGLRQTYQQLCQNLEILAVPEIVMLAGQKDECAQQALNAYAEQLAAALAAVINIVDPDVIVLGGGLSNIEAIYKQVPLFLPNFVFSDQVLTQIKAPQYGDSSGVRGAAWLAL</sequence>
<protein>
    <recommendedName>
        <fullName evidence="4">Fructokinase</fullName>
    </recommendedName>
</protein>
<comment type="caution">
    <text evidence="2">The sequence shown here is derived from an EMBL/GenBank/DDBJ whole genome shotgun (WGS) entry which is preliminary data.</text>
</comment>
<dbReference type="Gene3D" id="3.30.420.40">
    <property type="match status" value="2"/>
</dbReference>
<dbReference type="STRING" id="64969.SAMN02745127_00355"/>
<dbReference type="Pfam" id="PF00480">
    <property type="entry name" value="ROK"/>
    <property type="match status" value="1"/>
</dbReference>
<evidence type="ECO:0000313" key="2">
    <source>
        <dbReference type="EMBL" id="OPX56850.1"/>
    </source>
</evidence>
<dbReference type="GO" id="GO:0004396">
    <property type="term" value="F:hexokinase activity"/>
    <property type="evidence" value="ECO:0007669"/>
    <property type="project" value="TreeGrafter"/>
</dbReference>
<dbReference type="InterPro" id="IPR043129">
    <property type="entry name" value="ATPase_NBD"/>
</dbReference>
<reference evidence="2 3" key="1">
    <citation type="submission" date="2017-01" db="EMBL/GenBank/DDBJ databases">
        <title>Genome Sequencing of a Marine Spirillum, Oceanospirillum multiglobuliferum ATCC 33336, from Japan.</title>
        <authorList>
            <person name="Carney J.G."/>
            <person name="Trachtenberg A.M."/>
            <person name="Rheaume B.A."/>
            <person name="Linnane J.D."/>
            <person name="Pitts N.L."/>
            <person name="Mykles D.L."/>
            <person name="Maclea K.S."/>
        </authorList>
    </citation>
    <scope>NUCLEOTIDE SEQUENCE [LARGE SCALE GENOMIC DNA]</scope>
    <source>
        <strain evidence="2 3">ATCC 33336</strain>
    </source>
</reference>
<keyword evidence="1" id="KW-0119">Carbohydrate metabolism</keyword>
<dbReference type="InterPro" id="IPR049874">
    <property type="entry name" value="ROK_cs"/>
</dbReference>
<name>A0A1V4TAD3_9GAMM</name>
<dbReference type="InterPro" id="IPR000600">
    <property type="entry name" value="ROK"/>
</dbReference>
<dbReference type="Proteomes" id="UP000191418">
    <property type="component" value="Unassembled WGS sequence"/>
</dbReference>
<gene>
    <name evidence="2" type="ORF">BTE48_02425</name>
</gene>
<dbReference type="EMBL" id="MTSM01000002">
    <property type="protein sequence ID" value="OPX56850.1"/>
    <property type="molecule type" value="Genomic_DNA"/>
</dbReference>
<dbReference type="RefSeq" id="WP_234985149.1">
    <property type="nucleotide sequence ID" value="NZ_FUXG01000002.1"/>
</dbReference>
<evidence type="ECO:0000313" key="3">
    <source>
        <dbReference type="Proteomes" id="UP000191418"/>
    </source>
</evidence>
<dbReference type="AlphaFoldDB" id="A0A1V4TAD3"/>
<evidence type="ECO:0008006" key="4">
    <source>
        <dbReference type="Google" id="ProtNLM"/>
    </source>
</evidence>
<dbReference type="PROSITE" id="PS01125">
    <property type="entry name" value="ROK"/>
    <property type="match status" value="1"/>
</dbReference>
<organism evidence="2 3">
    <name type="scientific">Oceanospirillum multiglobuliferum</name>
    <dbReference type="NCBI Taxonomy" id="64969"/>
    <lineage>
        <taxon>Bacteria</taxon>
        <taxon>Pseudomonadati</taxon>
        <taxon>Pseudomonadota</taxon>
        <taxon>Gammaproteobacteria</taxon>
        <taxon>Oceanospirillales</taxon>
        <taxon>Oceanospirillaceae</taxon>
        <taxon>Oceanospirillum</taxon>
    </lineage>
</organism>
<dbReference type="SUPFAM" id="SSF53067">
    <property type="entry name" value="Actin-like ATPase domain"/>
    <property type="match status" value="1"/>
</dbReference>
<dbReference type="PANTHER" id="PTHR18964:SF174">
    <property type="entry name" value="D-ALLOSE KINASE-RELATED"/>
    <property type="match status" value="1"/>
</dbReference>